<accession>A0ABW4YFF5</accession>
<keyword evidence="8 9" id="KW-0012">Acyltransferase</keyword>
<gene>
    <name evidence="11" type="primary">catA</name>
    <name evidence="11" type="ORF">ACFSJH_00285</name>
</gene>
<dbReference type="Pfam" id="PF00302">
    <property type="entry name" value="CAT"/>
    <property type="match status" value="1"/>
</dbReference>
<dbReference type="PANTHER" id="PTHR38474">
    <property type="entry name" value="SLR0299 PROTEIN"/>
    <property type="match status" value="1"/>
</dbReference>
<evidence type="ECO:0000256" key="10">
    <source>
        <dbReference type="RuleBase" id="RU004156"/>
    </source>
</evidence>
<evidence type="ECO:0000256" key="1">
    <source>
        <dbReference type="ARBA" id="ARBA00002150"/>
    </source>
</evidence>
<protein>
    <recommendedName>
        <fullName evidence="5 9">Chloramphenicol acetyltransferase</fullName>
        <ecNumber evidence="4 9">2.3.1.28</ecNumber>
    </recommendedName>
</protein>
<evidence type="ECO:0000256" key="5">
    <source>
        <dbReference type="ARBA" id="ARBA00020291"/>
    </source>
</evidence>
<evidence type="ECO:0000313" key="12">
    <source>
        <dbReference type="Proteomes" id="UP001597362"/>
    </source>
</evidence>
<dbReference type="InterPro" id="IPR023213">
    <property type="entry name" value="CAT-like_dom_sf"/>
</dbReference>
<evidence type="ECO:0000256" key="4">
    <source>
        <dbReference type="ARBA" id="ARBA00013235"/>
    </source>
</evidence>
<name>A0ABW4YFF5_9BACL</name>
<evidence type="ECO:0000313" key="11">
    <source>
        <dbReference type="EMBL" id="MFD2114193.1"/>
    </source>
</evidence>
<dbReference type="GO" id="GO:0008811">
    <property type="term" value="F:chloramphenicol O-acetyltransferase activity"/>
    <property type="evidence" value="ECO:0007669"/>
    <property type="project" value="UniProtKB-EC"/>
</dbReference>
<sequence>MTFQTINIDTWYRKPYFEHFLHTTPATFSMCANVEISYLLTKARTANVNFYPMFLYMVTKIVNAHSEFRMDWKEDGQLGYWDKMMPSYTIFHNNSKLFSNLWTIYDEDFSVFYANYLEDISVYGAIETLHPKPNAPKNGVPISCIPWTSFTGFNLNIANGSSYLLPIITSGKFFQDGEKILLPLAVQVHHAVCDGYHASLFFNEFQQLADSCDEWL</sequence>
<dbReference type="EMBL" id="JBHUHO010000002">
    <property type="protein sequence ID" value="MFD2114193.1"/>
    <property type="molecule type" value="Genomic_DNA"/>
</dbReference>
<dbReference type="SUPFAM" id="SSF52777">
    <property type="entry name" value="CoA-dependent acyltransferases"/>
    <property type="match status" value="1"/>
</dbReference>
<dbReference type="Proteomes" id="UP001597362">
    <property type="component" value="Unassembled WGS sequence"/>
</dbReference>
<comment type="caution">
    <text evidence="11">The sequence shown here is derived from an EMBL/GenBank/DDBJ whole genome shotgun (WGS) entry which is preliminary data.</text>
</comment>
<evidence type="ECO:0000256" key="8">
    <source>
        <dbReference type="ARBA" id="ARBA00023315"/>
    </source>
</evidence>
<dbReference type="InterPro" id="IPR001707">
    <property type="entry name" value="Cmp_AcTrfase"/>
</dbReference>
<keyword evidence="7 9" id="KW-0046">Antibiotic resistance</keyword>
<comment type="similarity">
    <text evidence="2 10">Belongs to the chloramphenicol acetyltransferase family.</text>
</comment>
<proteinExistence type="inferred from homology"/>
<comment type="catalytic activity">
    <reaction evidence="9">
        <text>chloramphenicol + acetyl-CoA = chloramphenicol 3-acetate + CoA</text>
        <dbReference type="Rhea" id="RHEA:18421"/>
        <dbReference type="ChEBI" id="CHEBI:16730"/>
        <dbReference type="ChEBI" id="CHEBI:17698"/>
        <dbReference type="ChEBI" id="CHEBI:57287"/>
        <dbReference type="ChEBI" id="CHEBI:57288"/>
        <dbReference type="EC" id="2.3.1.28"/>
    </reaction>
</comment>
<reference evidence="12" key="1">
    <citation type="journal article" date="2019" name="Int. J. Syst. Evol. Microbiol.">
        <title>The Global Catalogue of Microorganisms (GCM) 10K type strain sequencing project: providing services to taxonomists for standard genome sequencing and annotation.</title>
        <authorList>
            <consortium name="The Broad Institute Genomics Platform"/>
            <consortium name="The Broad Institute Genome Sequencing Center for Infectious Disease"/>
            <person name="Wu L."/>
            <person name="Ma J."/>
        </authorList>
    </citation>
    <scope>NUCLEOTIDE SEQUENCE [LARGE SCALE GENOMIC DNA]</scope>
    <source>
        <strain evidence="12">GH52</strain>
    </source>
</reference>
<dbReference type="PANTHER" id="PTHR38474:SF2">
    <property type="entry name" value="CHLORAMPHENICOL ACETYLTRANSFERASE"/>
    <property type="match status" value="1"/>
</dbReference>
<evidence type="ECO:0000256" key="3">
    <source>
        <dbReference type="ARBA" id="ARBA00011233"/>
    </source>
</evidence>
<comment type="function">
    <text evidence="1 9">This enzyme is an effector of chloramphenicol resistance in bacteria.</text>
</comment>
<organism evidence="11 12">
    <name type="scientific">Paenibacillus yanchengensis</name>
    <dbReference type="NCBI Taxonomy" id="2035833"/>
    <lineage>
        <taxon>Bacteria</taxon>
        <taxon>Bacillati</taxon>
        <taxon>Bacillota</taxon>
        <taxon>Bacilli</taxon>
        <taxon>Bacillales</taxon>
        <taxon>Paenibacillaceae</taxon>
        <taxon>Paenibacillus</taxon>
    </lineage>
</organism>
<dbReference type="SMART" id="SM01059">
    <property type="entry name" value="CAT"/>
    <property type="match status" value="1"/>
</dbReference>
<evidence type="ECO:0000256" key="7">
    <source>
        <dbReference type="ARBA" id="ARBA00023251"/>
    </source>
</evidence>
<evidence type="ECO:0000256" key="9">
    <source>
        <dbReference type="RuleBase" id="RU000503"/>
    </source>
</evidence>
<dbReference type="InterPro" id="IPR018372">
    <property type="entry name" value="Chloramphenicol_AcTrfase_AS"/>
</dbReference>
<dbReference type="EC" id="2.3.1.28" evidence="4 9"/>
<dbReference type="PROSITE" id="PS00100">
    <property type="entry name" value="CAT"/>
    <property type="match status" value="1"/>
</dbReference>
<dbReference type="PIRSF" id="PIRSF000440">
    <property type="entry name" value="CAT"/>
    <property type="match status" value="1"/>
</dbReference>
<evidence type="ECO:0000256" key="2">
    <source>
        <dbReference type="ARBA" id="ARBA00010571"/>
    </source>
</evidence>
<comment type="subunit">
    <text evidence="3">Homotrimer.</text>
</comment>
<dbReference type="RefSeq" id="WP_377769169.1">
    <property type="nucleotide sequence ID" value="NZ_JBHUHO010000002.1"/>
</dbReference>
<evidence type="ECO:0000256" key="6">
    <source>
        <dbReference type="ARBA" id="ARBA00022679"/>
    </source>
</evidence>
<keyword evidence="12" id="KW-1185">Reference proteome</keyword>
<dbReference type="NCBIfam" id="NF000491">
    <property type="entry name" value="chloram_CatA"/>
    <property type="match status" value="1"/>
</dbReference>
<keyword evidence="6 9" id="KW-0808">Transferase</keyword>
<dbReference type="Gene3D" id="3.30.559.10">
    <property type="entry name" value="Chloramphenicol acetyltransferase-like domain"/>
    <property type="match status" value="1"/>
</dbReference>